<dbReference type="Proteomes" id="UP000240608">
    <property type="component" value="Unassembled WGS sequence"/>
</dbReference>
<name>A0A2T4DR92_9BACT</name>
<evidence type="ECO:0000313" key="1">
    <source>
        <dbReference type="EMBL" id="PTB96325.1"/>
    </source>
</evidence>
<dbReference type="AlphaFoldDB" id="A0A2T4DR92"/>
<gene>
    <name evidence="1" type="ORF">C9994_07935</name>
</gene>
<accession>A0A2T4DR92</accession>
<protein>
    <submittedName>
        <fullName evidence="1">Uncharacterized protein</fullName>
    </submittedName>
</protein>
<sequence length="93" mass="10760">MENYTIENIKEQVISQLDTCDAMKVLKYLNTAEFVKYYEMVKSDTNVCIADMKLLIGSHLNHVLYYLRSQDETELNHDLDLGKKLAKVSINSN</sequence>
<proteinExistence type="predicted"/>
<comment type="caution">
    <text evidence="1">The sequence shown here is derived from an EMBL/GenBank/DDBJ whole genome shotgun (WGS) entry which is preliminary data.</text>
</comment>
<reference evidence="1 2" key="1">
    <citation type="submission" date="2018-03" db="EMBL/GenBank/DDBJ databases">
        <title>Cross-interface Injection: A General Nanoliter Liquid Handling Method Applied to Single Cells Genome Amplification Automated Nanoliter Liquid Handling Applied to Single Cell Multiple Displacement Amplification.</title>
        <authorList>
            <person name="Yun J."/>
            <person name="Xu P."/>
            <person name="Xu J."/>
            <person name="Dai X."/>
            <person name="Wang Y."/>
            <person name="Zheng X."/>
            <person name="Cao C."/>
            <person name="Yi Q."/>
            <person name="Zhu Y."/>
            <person name="Wang L."/>
            <person name="Dong Z."/>
            <person name="Huang Y."/>
            <person name="Huang L."/>
            <person name="Du W."/>
        </authorList>
    </citation>
    <scope>NUCLEOTIDE SEQUENCE [LARGE SCALE GENOMIC DNA]</scope>
    <source>
        <strain evidence="1 2">Z-D1-2</strain>
    </source>
</reference>
<organism evidence="1 2">
    <name type="scientific">Marivirga lumbricoides</name>
    <dbReference type="NCBI Taxonomy" id="1046115"/>
    <lineage>
        <taxon>Bacteria</taxon>
        <taxon>Pseudomonadati</taxon>
        <taxon>Bacteroidota</taxon>
        <taxon>Cytophagia</taxon>
        <taxon>Cytophagales</taxon>
        <taxon>Marivirgaceae</taxon>
        <taxon>Marivirga</taxon>
    </lineage>
</organism>
<dbReference type="EMBL" id="PYVU01000056">
    <property type="protein sequence ID" value="PTB96325.1"/>
    <property type="molecule type" value="Genomic_DNA"/>
</dbReference>
<evidence type="ECO:0000313" key="2">
    <source>
        <dbReference type="Proteomes" id="UP000240608"/>
    </source>
</evidence>